<dbReference type="EMBL" id="RAXU01000011">
    <property type="protein sequence ID" value="RKG33157.1"/>
    <property type="molecule type" value="Genomic_DNA"/>
</dbReference>
<dbReference type="SMART" id="SM00226">
    <property type="entry name" value="LMWPc"/>
    <property type="match status" value="1"/>
</dbReference>
<proteinExistence type="inferred from homology"/>
<keyword evidence="4" id="KW-0904">Protein phosphatase</keyword>
<keyword evidence="9" id="KW-1185">Reference proteome</keyword>
<feature type="active site" description="Nucleophile" evidence="6">
    <location>
        <position position="10"/>
    </location>
</feature>
<organism evidence="8 9">
    <name type="scientific">Acinetobacter guerrae</name>
    <dbReference type="NCBI Taxonomy" id="1843371"/>
    <lineage>
        <taxon>Bacteria</taxon>
        <taxon>Pseudomonadati</taxon>
        <taxon>Pseudomonadota</taxon>
        <taxon>Gammaproteobacteria</taxon>
        <taxon>Moraxellales</taxon>
        <taxon>Moraxellaceae</taxon>
        <taxon>Acinetobacter</taxon>
    </lineage>
</organism>
<dbReference type="Proteomes" id="UP000269001">
    <property type="component" value="Unassembled WGS sequence"/>
</dbReference>
<comment type="caution">
    <text evidence="8">The sequence shown here is derived from an EMBL/GenBank/DDBJ whole genome shotgun (WGS) entry which is preliminary data.</text>
</comment>
<dbReference type="AlphaFoldDB" id="A0A3A8EE28"/>
<gene>
    <name evidence="8" type="ORF">D7V21_10040</name>
</gene>
<feature type="active site" description="Proton donor" evidence="6">
    <location>
        <position position="115"/>
    </location>
</feature>
<dbReference type="SUPFAM" id="SSF52788">
    <property type="entry name" value="Phosphotyrosine protein phosphatases I"/>
    <property type="match status" value="1"/>
</dbReference>
<dbReference type="RefSeq" id="WP_120370370.1">
    <property type="nucleotide sequence ID" value="NZ_BKYM01000019.1"/>
</dbReference>
<evidence type="ECO:0000256" key="3">
    <source>
        <dbReference type="ARBA" id="ARBA00022801"/>
    </source>
</evidence>
<dbReference type="PANTHER" id="PTHR11717">
    <property type="entry name" value="LOW MOLECULAR WEIGHT PROTEIN TYROSINE PHOSPHATASE"/>
    <property type="match status" value="1"/>
</dbReference>
<feature type="domain" description="Phosphotyrosine protein phosphatase I" evidence="7">
    <location>
        <begin position="4"/>
        <end position="141"/>
    </location>
</feature>
<dbReference type="PRINTS" id="PR00719">
    <property type="entry name" value="LMWPTPASE"/>
</dbReference>
<evidence type="ECO:0000313" key="8">
    <source>
        <dbReference type="EMBL" id="RKG33157.1"/>
    </source>
</evidence>
<dbReference type="InterPro" id="IPR050438">
    <property type="entry name" value="LMW_PTPase"/>
</dbReference>
<evidence type="ECO:0000313" key="9">
    <source>
        <dbReference type="Proteomes" id="UP000269001"/>
    </source>
</evidence>
<dbReference type="GO" id="GO:0004725">
    <property type="term" value="F:protein tyrosine phosphatase activity"/>
    <property type="evidence" value="ECO:0007669"/>
    <property type="project" value="UniProtKB-EC"/>
</dbReference>
<protein>
    <recommendedName>
        <fullName evidence="2">protein-tyrosine-phosphatase</fullName>
        <ecNumber evidence="2">3.1.3.48</ecNumber>
    </recommendedName>
</protein>
<dbReference type="Gene3D" id="3.40.50.2300">
    <property type="match status" value="1"/>
</dbReference>
<comment type="catalytic activity">
    <reaction evidence="5">
        <text>O-phospho-L-tyrosyl-[protein] + H2O = L-tyrosyl-[protein] + phosphate</text>
        <dbReference type="Rhea" id="RHEA:10684"/>
        <dbReference type="Rhea" id="RHEA-COMP:10136"/>
        <dbReference type="Rhea" id="RHEA-COMP:20101"/>
        <dbReference type="ChEBI" id="CHEBI:15377"/>
        <dbReference type="ChEBI" id="CHEBI:43474"/>
        <dbReference type="ChEBI" id="CHEBI:46858"/>
        <dbReference type="ChEBI" id="CHEBI:61978"/>
        <dbReference type="EC" id="3.1.3.48"/>
    </reaction>
</comment>
<dbReference type="InterPro" id="IPR023485">
    <property type="entry name" value="Ptyr_pPase"/>
</dbReference>
<keyword evidence="3" id="KW-0378">Hydrolase</keyword>
<comment type="similarity">
    <text evidence="1">Belongs to the low molecular weight phosphotyrosine protein phosphatase family.</text>
</comment>
<accession>A0A3A8EE28</accession>
<name>A0A3A8EE28_9GAMM</name>
<dbReference type="InterPro" id="IPR017867">
    <property type="entry name" value="Tyr_phospatase_low_mol_wt"/>
</dbReference>
<evidence type="ECO:0000256" key="5">
    <source>
        <dbReference type="ARBA" id="ARBA00051722"/>
    </source>
</evidence>
<evidence type="ECO:0000256" key="2">
    <source>
        <dbReference type="ARBA" id="ARBA00013064"/>
    </source>
</evidence>
<feature type="active site" evidence="6">
    <location>
        <position position="16"/>
    </location>
</feature>
<dbReference type="EC" id="3.1.3.48" evidence="2"/>
<dbReference type="InterPro" id="IPR036196">
    <property type="entry name" value="Ptyr_pPase_sf"/>
</dbReference>
<dbReference type="PANTHER" id="PTHR11717:SF31">
    <property type="entry name" value="LOW MOLECULAR WEIGHT PROTEIN-TYROSINE-PHOSPHATASE ETP-RELATED"/>
    <property type="match status" value="1"/>
</dbReference>
<sequence length="142" mass="16256">MQIKNILVVCIGNICRSPMAEYFLKQSHPHLNIESAGISGLIGKGADAKAIQCMDALHIDMRPHIARKLNSDLIKKADLILVMSLNQQKHLEQTWPFAKGKVFRLGHWQHKNVPDPYQHDQAFFDETCRNIQAYVSDWKSHI</sequence>
<dbReference type="Pfam" id="PF01451">
    <property type="entry name" value="LMWPc"/>
    <property type="match status" value="1"/>
</dbReference>
<evidence type="ECO:0000256" key="1">
    <source>
        <dbReference type="ARBA" id="ARBA00011063"/>
    </source>
</evidence>
<dbReference type="CDD" id="cd16343">
    <property type="entry name" value="LMWPTP"/>
    <property type="match status" value="1"/>
</dbReference>
<reference evidence="8 9" key="1">
    <citation type="submission" date="2018-09" db="EMBL/GenBank/DDBJ databases">
        <title>The draft genome of Acinetobacter spp. strains.</title>
        <authorList>
            <person name="Qin J."/>
            <person name="Feng Y."/>
            <person name="Zong Z."/>
        </authorList>
    </citation>
    <scope>NUCLEOTIDE SEQUENCE [LARGE SCALE GENOMIC DNA]</scope>
    <source>
        <strain evidence="8 9">WCHAc060096</strain>
    </source>
</reference>
<evidence type="ECO:0000256" key="6">
    <source>
        <dbReference type="PIRSR" id="PIRSR617867-1"/>
    </source>
</evidence>
<evidence type="ECO:0000256" key="4">
    <source>
        <dbReference type="ARBA" id="ARBA00022912"/>
    </source>
</evidence>
<evidence type="ECO:0000259" key="7">
    <source>
        <dbReference type="SMART" id="SM00226"/>
    </source>
</evidence>